<dbReference type="OrthoDB" id="6305173at2"/>
<feature type="domain" description="Hedgehog/Intein (Hint)" evidence="1">
    <location>
        <begin position="158"/>
        <end position="304"/>
    </location>
</feature>
<sequence>MKTGFRGTFVISWSQTKLDGMGAVPLQSLDVGTAWSWTGDAVRVDGPAELLRLDEADGDASIRKRAAKMVRKLVGAALTDETNLERVDVEHPIRDSSFVVTDGAQSYTLTVIDVAGSKAPLLMFLDEMPPKNIDLWVVHHTIDIRGQDMVSVSSGGVICFTPGTMIDTPEGPRLVEDLCEGDKLQTRDSGAQDIQWIGSRRMTGARLFAMPELRPIRIRAGAFELEKPDQEFLVSPNHRMLVKGGIARDLFNTSEVLVAAKDLVNGSTVTRDTQVKEVTYIHLMLPKHEIVLANGVETESFHPASTALSTIPEADRARLAEVNSEIEADPNSYGGYARRILSQSEAAILAHQAA</sequence>
<dbReference type="STRING" id="696762.PFRI_23840"/>
<protein>
    <recommendedName>
        <fullName evidence="1">Hedgehog/Intein (Hint) domain-containing protein</fullName>
    </recommendedName>
</protein>
<evidence type="ECO:0000313" key="3">
    <source>
        <dbReference type="Proteomes" id="UP000184514"/>
    </source>
</evidence>
<dbReference type="RefSeq" id="WP_072630934.1">
    <property type="nucleotide sequence ID" value="NZ_MLCB01000143.1"/>
</dbReference>
<gene>
    <name evidence="2" type="ORF">PFRI_23840</name>
</gene>
<dbReference type="InterPro" id="IPR036844">
    <property type="entry name" value="Hint_dom_sf"/>
</dbReference>
<dbReference type="SUPFAM" id="SSF51294">
    <property type="entry name" value="Hedgehog/intein (Hint) domain"/>
    <property type="match status" value="1"/>
</dbReference>
<dbReference type="EMBL" id="MLCB01000143">
    <property type="protein sequence ID" value="OJI93484.1"/>
    <property type="molecule type" value="Genomic_DNA"/>
</dbReference>
<reference evidence="2 3" key="1">
    <citation type="submission" date="2016-10" db="EMBL/GenBank/DDBJ databases">
        <title>Genome sequence of Planktotalea frisia SH6-1.</title>
        <authorList>
            <person name="Poehlein A."/>
            <person name="Bakenhus I."/>
            <person name="Voget S."/>
            <person name="Brinkhoff T."/>
            <person name="Simon M."/>
        </authorList>
    </citation>
    <scope>NUCLEOTIDE SEQUENCE [LARGE SCALE GENOMIC DNA]</scope>
    <source>
        <strain evidence="2 3">SH6-1</strain>
    </source>
</reference>
<comment type="caution">
    <text evidence="2">The sequence shown here is derived from an EMBL/GenBank/DDBJ whole genome shotgun (WGS) entry which is preliminary data.</text>
</comment>
<dbReference type="InterPro" id="IPR028992">
    <property type="entry name" value="Hedgehog/Intein_dom"/>
</dbReference>
<evidence type="ECO:0000259" key="1">
    <source>
        <dbReference type="Pfam" id="PF13403"/>
    </source>
</evidence>
<name>A0A1L9NWD5_9RHOB</name>
<accession>A0A1L9NWD5</accession>
<dbReference type="AlphaFoldDB" id="A0A1L9NWD5"/>
<evidence type="ECO:0000313" key="2">
    <source>
        <dbReference type="EMBL" id="OJI93484.1"/>
    </source>
</evidence>
<proteinExistence type="predicted"/>
<organism evidence="2 3">
    <name type="scientific">Planktotalea frisia</name>
    <dbReference type="NCBI Taxonomy" id="696762"/>
    <lineage>
        <taxon>Bacteria</taxon>
        <taxon>Pseudomonadati</taxon>
        <taxon>Pseudomonadota</taxon>
        <taxon>Alphaproteobacteria</taxon>
        <taxon>Rhodobacterales</taxon>
        <taxon>Paracoccaceae</taxon>
        <taxon>Planktotalea</taxon>
    </lineage>
</organism>
<dbReference type="Pfam" id="PF13403">
    <property type="entry name" value="Hint_2"/>
    <property type="match status" value="1"/>
</dbReference>
<dbReference type="Proteomes" id="UP000184514">
    <property type="component" value="Unassembled WGS sequence"/>
</dbReference>
<keyword evidence="3" id="KW-1185">Reference proteome</keyword>
<dbReference type="Gene3D" id="2.170.16.10">
    <property type="entry name" value="Hedgehog/Intein (Hint) domain"/>
    <property type="match status" value="1"/>
</dbReference>